<dbReference type="SUPFAM" id="SSF56214">
    <property type="entry name" value="4'-phosphopantetheinyl transferase"/>
    <property type="match status" value="1"/>
</dbReference>
<dbReference type="KEGG" id="abae:CL176_00645"/>
<dbReference type="EC" id="2.7.8.7" evidence="8"/>
<evidence type="ECO:0000256" key="6">
    <source>
        <dbReference type="ARBA" id="ARBA00023098"/>
    </source>
</evidence>
<keyword evidence="1 8" id="KW-0444">Lipid biosynthesis</keyword>
<dbReference type="InterPro" id="IPR008278">
    <property type="entry name" value="4-PPantetheinyl_Trfase_dom"/>
</dbReference>
<evidence type="ECO:0000256" key="5">
    <source>
        <dbReference type="ARBA" id="ARBA00022842"/>
    </source>
</evidence>
<keyword evidence="11" id="KW-1185">Reference proteome</keyword>
<keyword evidence="3 8" id="KW-0479">Metal-binding</keyword>
<feature type="domain" description="4'-phosphopantetheinyl transferase" evidence="9">
    <location>
        <begin position="2"/>
        <end position="110"/>
    </location>
</feature>
<sequence>MRIGTDIIEIERVYEASQRQAHFAKRILSAEEYALYDTYSPKRQQTFLAGRFSAKEAYGKALGTGVGHWLKFDQLSVMPDAKGAPQWSQGPITEGVRVSISHSRDYATATVLIELSDEEIARQLEKGR</sequence>
<dbReference type="Pfam" id="PF01648">
    <property type="entry name" value="ACPS"/>
    <property type="match status" value="1"/>
</dbReference>
<evidence type="ECO:0000256" key="4">
    <source>
        <dbReference type="ARBA" id="ARBA00022832"/>
    </source>
</evidence>
<comment type="function">
    <text evidence="8">Transfers the 4'-phosphopantetheine moiety from coenzyme A to a Ser of acyl-carrier-protein.</text>
</comment>
<comment type="catalytic activity">
    <reaction evidence="8">
        <text>apo-[ACP] + CoA = holo-[ACP] + adenosine 3',5'-bisphosphate + H(+)</text>
        <dbReference type="Rhea" id="RHEA:12068"/>
        <dbReference type="Rhea" id="RHEA-COMP:9685"/>
        <dbReference type="Rhea" id="RHEA-COMP:9690"/>
        <dbReference type="ChEBI" id="CHEBI:15378"/>
        <dbReference type="ChEBI" id="CHEBI:29999"/>
        <dbReference type="ChEBI" id="CHEBI:57287"/>
        <dbReference type="ChEBI" id="CHEBI:58343"/>
        <dbReference type="ChEBI" id="CHEBI:64479"/>
        <dbReference type="EC" id="2.7.8.7"/>
    </reaction>
</comment>
<dbReference type="InterPro" id="IPR037143">
    <property type="entry name" value="4-PPantetheinyl_Trfase_dom_sf"/>
</dbReference>
<dbReference type="EMBL" id="CP023434">
    <property type="protein sequence ID" value="AXY24652.1"/>
    <property type="molecule type" value="Genomic_DNA"/>
</dbReference>
<evidence type="ECO:0000256" key="8">
    <source>
        <dbReference type="HAMAP-Rule" id="MF_00101"/>
    </source>
</evidence>
<comment type="subcellular location">
    <subcellularLocation>
        <location evidence="8">Cytoplasm</location>
    </subcellularLocation>
</comment>
<evidence type="ECO:0000256" key="7">
    <source>
        <dbReference type="ARBA" id="ARBA00023160"/>
    </source>
</evidence>
<dbReference type="GO" id="GO:0006633">
    <property type="term" value="P:fatty acid biosynthetic process"/>
    <property type="evidence" value="ECO:0007669"/>
    <property type="project" value="UniProtKB-UniRule"/>
</dbReference>
<dbReference type="RefSeq" id="WP_118989576.1">
    <property type="nucleotide sequence ID" value="NZ_CP023434.1"/>
</dbReference>
<dbReference type="GO" id="GO:0000287">
    <property type="term" value="F:magnesium ion binding"/>
    <property type="evidence" value="ECO:0007669"/>
    <property type="project" value="UniProtKB-UniRule"/>
</dbReference>
<dbReference type="InterPro" id="IPR002582">
    <property type="entry name" value="ACPS"/>
</dbReference>
<evidence type="ECO:0000313" key="11">
    <source>
        <dbReference type="Proteomes" id="UP000263232"/>
    </source>
</evidence>
<dbReference type="GO" id="GO:0005737">
    <property type="term" value="C:cytoplasm"/>
    <property type="evidence" value="ECO:0007669"/>
    <property type="project" value="UniProtKB-SubCell"/>
</dbReference>
<dbReference type="OrthoDB" id="517356at2"/>
<evidence type="ECO:0000313" key="10">
    <source>
        <dbReference type="EMBL" id="AXY24652.1"/>
    </source>
</evidence>
<dbReference type="InterPro" id="IPR004568">
    <property type="entry name" value="Ppantetheine-prot_Trfase_dom"/>
</dbReference>
<dbReference type="GO" id="GO:0008897">
    <property type="term" value="F:holo-[acyl-carrier-protein] synthase activity"/>
    <property type="evidence" value="ECO:0007669"/>
    <property type="project" value="UniProtKB-UniRule"/>
</dbReference>
<reference evidence="10 11" key="1">
    <citation type="submission" date="2017-09" db="EMBL/GenBank/DDBJ databases">
        <title>Complete genome sequence of Oxytococcus suis strain ZY16052.</title>
        <authorList>
            <person name="Li F."/>
        </authorList>
    </citation>
    <scope>NUCLEOTIDE SEQUENCE [LARGE SCALE GENOMIC DNA]</scope>
    <source>
        <strain evidence="10 11">ZY16052</strain>
    </source>
</reference>
<gene>
    <name evidence="8 10" type="primary">acpS</name>
    <name evidence="10" type="ORF">CL176_00645</name>
</gene>
<dbReference type="NCBIfam" id="TIGR00516">
    <property type="entry name" value="acpS"/>
    <property type="match status" value="1"/>
</dbReference>
<dbReference type="HAMAP" id="MF_00101">
    <property type="entry name" value="AcpS"/>
    <property type="match status" value="1"/>
</dbReference>
<dbReference type="AlphaFoldDB" id="A0A347WHU5"/>
<keyword evidence="6 8" id="KW-0443">Lipid metabolism</keyword>
<comment type="cofactor">
    <cofactor evidence="8">
        <name>Mg(2+)</name>
        <dbReference type="ChEBI" id="CHEBI:18420"/>
    </cofactor>
</comment>
<evidence type="ECO:0000256" key="2">
    <source>
        <dbReference type="ARBA" id="ARBA00022679"/>
    </source>
</evidence>
<organism evidence="10 11">
    <name type="scientific">Suicoccus acidiformans</name>
    <dbReference type="NCBI Taxonomy" id="2036206"/>
    <lineage>
        <taxon>Bacteria</taxon>
        <taxon>Bacillati</taxon>
        <taxon>Bacillota</taxon>
        <taxon>Bacilli</taxon>
        <taxon>Lactobacillales</taxon>
        <taxon>Aerococcaceae</taxon>
        <taxon>Suicoccus</taxon>
    </lineage>
</organism>
<dbReference type="Gene3D" id="3.90.470.20">
    <property type="entry name" value="4'-phosphopantetheinyl transferase domain"/>
    <property type="match status" value="1"/>
</dbReference>
<keyword evidence="2 8" id="KW-0808">Transferase</keyword>
<evidence type="ECO:0000259" key="9">
    <source>
        <dbReference type="Pfam" id="PF01648"/>
    </source>
</evidence>
<dbReference type="NCBIfam" id="TIGR00556">
    <property type="entry name" value="pantethn_trn"/>
    <property type="match status" value="1"/>
</dbReference>
<keyword evidence="8" id="KW-0963">Cytoplasm</keyword>
<keyword evidence="4 8" id="KW-0276">Fatty acid metabolism</keyword>
<dbReference type="Proteomes" id="UP000263232">
    <property type="component" value="Chromosome"/>
</dbReference>
<evidence type="ECO:0000256" key="1">
    <source>
        <dbReference type="ARBA" id="ARBA00022516"/>
    </source>
</evidence>
<keyword evidence="7 8" id="KW-0275">Fatty acid biosynthesis</keyword>
<protein>
    <recommendedName>
        <fullName evidence="8">Holo-[acyl-carrier-protein] synthase</fullName>
        <shortName evidence="8">Holo-ACP synthase</shortName>
        <ecNumber evidence="8">2.7.8.7</ecNumber>
    </recommendedName>
    <alternativeName>
        <fullName evidence="8">4'-phosphopantetheinyl transferase AcpS</fullName>
    </alternativeName>
</protein>
<feature type="binding site" evidence="8">
    <location>
        <position position="56"/>
    </location>
    <ligand>
        <name>Mg(2+)</name>
        <dbReference type="ChEBI" id="CHEBI:18420"/>
    </ligand>
</feature>
<evidence type="ECO:0000256" key="3">
    <source>
        <dbReference type="ARBA" id="ARBA00022723"/>
    </source>
</evidence>
<keyword evidence="5 8" id="KW-0460">Magnesium</keyword>
<comment type="similarity">
    <text evidence="8">Belongs to the P-Pant transferase superfamily. AcpS family.</text>
</comment>
<name>A0A347WHU5_9LACT</name>
<accession>A0A347WHU5</accession>
<proteinExistence type="inferred from homology"/>
<feature type="binding site" evidence="8">
    <location>
        <position position="6"/>
    </location>
    <ligand>
        <name>Mg(2+)</name>
        <dbReference type="ChEBI" id="CHEBI:18420"/>
    </ligand>
</feature>